<evidence type="ECO:0000313" key="9">
    <source>
        <dbReference type="Proteomes" id="UP001384579"/>
    </source>
</evidence>
<dbReference type="InterPro" id="IPR001789">
    <property type="entry name" value="Sig_transdc_resp-reg_receiver"/>
</dbReference>
<dbReference type="Proteomes" id="UP001384579">
    <property type="component" value="Unassembled WGS sequence"/>
</dbReference>
<dbReference type="PANTHER" id="PTHR48111">
    <property type="entry name" value="REGULATOR OF RPOS"/>
    <property type="match status" value="1"/>
</dbReference>
<protein>
    <submittedName>
        <fullName evidence="8">Response regulator</fullName>
    </submittedName>
</protein>
<evidence type="ECO:0000256" key="3">
    <source>
        <dbReference type="ARBA" id="ARBA00023015"/>
    </source>
</evidence>
<evidence type="ECO:0000313" key="8">
    <source>
        <dbReference type="EMBL" id="MEK0185991.1"/>
    </source>
</evidence>
<gene>
    <name evidence="8" type="ORF">WMG39_14205</name>
</gene>
<feature type="domain" description="Response regulatory" evidence="7">
    <location>
        <begin position="1"/>
        <end position="70"/>
    </location>
</feature>
<evidence type="ECO:0000256" key="5">
    <source>
        <dbReference type="ARBA" id="ARBA00023163"/>
    </source>
</evidence>
<proteinExistence type="predicted"/>
<feature type="modified residue" description="4-aspartylphosphate" evidence="6">
    <location>
        <position position="4"/>
    </location>
</feature>
<comment type="caution">
    <text evidence="8">The sequence shown here is derived from an EMBL/GenBank/DDBJ whole genome shotgun (WGS) entry which is preliminary data.</text>
</comment>
<keyword evidence="2" id="KW-0902">Two-component regulatory system</keyword>
<keyword evidence="9" id="KW-1185">Reference proteome</keyword>
<dbReference type="RefSeq" id="WP_340523822.1">
    <property type="nucleotide sequence ID" value="NZ_JBBLXS010000171.1"/>
</dbReference>
<accession>A0ABU8YP29</accession>
<dbReference type="InterPro" id="IPR011006">
    <property type="entry name" value="CheY-like_superfamily"/>
</dbReference>
<evidence type="ECO:0000256" key="6">
    <source>
        <dbReference type="PROSITE-ProRule" id="PRU00169"/>
    </source>
</evidence>
<dbReference type="SUPFAM" id="SSF52172">
    <property type="entry name" value="CheY-like"/>
    <property type="match status" value="1"/>
</dbReference>
<reference evidence="8 9" key="1">
    <citation type="journal article" date="2020" name="Harmful Algae">
        <title>Molecular and morphological characterization of a novel dihydroanatoxin-a producing Microcoleus species (cyanobacteria) from the Russian River, California, USA.</title>
        <authorList>
            <person name="Conklin K.Y."/>
            <person name="Stancheva R."/>
            <person name="Otten T.G."/>
            <person name="Fadness R."/>
            <person name="Boyer G.L."/>
            <person name="Read B."/>
            <person name="Zhang X."/>
            <person name="Sheath R.G."/>
        </authorList>
    </citation>
    <scope>NUCLEOTIDE SEQUENCE [LARGE SCALE GENOMIC DNA]</scope>
    <source>
        <strain evidence="8 9">PTRS2</strain>
    </source>
</reference>
<sequence length="111" mass="12938">MLLDAIMPYLDGYEVTAQVRQNQKLSFMPIVLMTDCETPSLVYRLDCGADDFICKPIKRKYLLAKIRALLRLKSAIEERDRASRARFLRDRIYEGADTITNDITIRFHQPL</sequence>
<keyword evidence="5" id="KW-0804">Transcription</keyword>
<dbReference type="EMBL" id="JBBLXS010000171">
    <property type="protein sequence ID" value="MEK0185991.1"/>
    <property type="molecule type" value="Genomic_DNA"/>
</dbReference>
<keyword evidence="1 6" id="KW-0597">Phosphoprotein</keyword>
<evidence type="ECO:0000256" key="4">
    <source>
        <dbReference type="ARBA" id="ARBA00023125"/>
    </source>
</evidence>
<dbReference type="Gene3D" id="3.40.50.2300">
    <property type="match status" value="1"/>
</dbReference>
<name>A0ABU8YP29_9CYAN</name>
<organism evidence="8 9">
    <name type="scientific">Microcoleus anatoxicus PTRS2</name>
    <dbReference type="NCBI Taxonomy" id="2705321"/>
    <lineage>
        <taxon>Bacteria</taxon>
        <taxon>Bacillati</taxon>
        <taxon>Cyanobacteriota</taxon>
        <taxon>Cyanophyceae</taxon>
        <taxon>Oscillatoriophycideae</taxon>
        <taxon>Oscillatoriales</taxon>
        <taxon>Microcoleaceae</taxon>
        <taxon>Microcoleus</taxon>
        <taxon>Microcoleus anatoxicus</taxon>
    </lineage>
</organism>
<dbReference type="Pfam" id="PF00072">
    <property type="entry name" value="Response_reg"/>
    <property type="match status" value="1"/>
</dbReference>
<evidence type="ECO:0000259" key="7">
    <source>
        <dbReference type="PROSITE" id="PS50110"/>
    </source>
</evidence>
<dbReference type="PANTHER" id="PTHR48111:SF1">
    <property type="entry name" value="TWO-COMPONENT RESPONSE REGULATOR ORR33"/>
    <property type="match status" value="1"/>
</dbReference>
<keyword evidence="3" id="KW-0805">Transcription regulation</keyword>
<evidence type="ECO:0000256" key="2">
    <source>
        <dbReference type="ARBA" id="ARBA00023012"/>
    </source>
</evidence>
<keyword evidence="4" id="KW-0238">DNA-binding</keyword>
<dbReference type="PROSITE" id="PS50110">
    <property type="entry name" value="RESPONSE_REGULATORY"/>
    <property type="match status" value="1"/>
</dbReference>
<dbReference type="InterPro" id="IPR039420">
    <property type="entry name" value="WalR-like"/>
</dbReference>
<evidence type="ECO:0000256" key="1">
    <source>
        <dbReference type="ARBA" id="ARBA00022553"/>
    </source>
</evidence>